<comment type="similarity">
    <text evidence="3">Belongs to the UbiH/COQ6 family.</text>
</comment>
<dbReference type="PRINTS" id="PR00420">
    <property type="entry name" value="RNGMNOXGNASE"/>
</dbReference>
<comment type="caution">
    <text evidence="9">The sequence shown here is derived from an EMBL/GenBank/DDBJ whole genome shotgun (WGS) entry which is preliminary data.</text>
</comment>
<dbReference type="GO" id="GO:0016705">
    <property type="term" value="F:oxidoreductase activity, acting on paired donors, with incorporation or reduction of molecular oxygen"/>
    <property type="evidence" value="ECO:0007669"/>
    <property type="project" value="InterPro"/>
</dbReference>
<keyword evidence="7" id="KW-0503">Monooxygenase</keyword>
<reference evidence="9 10" key="1">
    <citation type="submission" date="2018-09" db="EMBL/GenBank/DDBJ databases">
        <title>Altererythrobacter sp.Ery1 and Ery12, the genome sequencing of novel strains in genus Alterythrobacter.</title>
        <authorList>
            <person name="Cheng H."/>
            <person name="Wu Y.-H."/>
            <person name="Fang C."/>
            <person name="Xu X.-W."/>
        </authorList>
    </citation>
    <scope>NUCLEOTIDE SEQUENCE [LARGE SCALE GENOMIC DNA]</scope>
    <source>
        <strain evidence="9 10">Ery12</strain>
    </source>
</reference>
<dbReference type="RefSeq" id="WP_120108820.1">
    <property type="nucleotide sequence ID" value="NZ_RAHJ01000018.1"/>
</dbReference>
<dbReference type="GO" id="GO:0006744">
    <property type="term" value="P:ubiquinone biosynthetic process"/>
    <property type="evidence" value="ECO:0007669"/>
    <property type="project" value="UniProtKB-UniPathway"/>
</dbReference>
<evidence type="ECO:0000256" key="7">
    <source>
        <dbReference type="ARBA" id="ARBA00023033"/>
    </source>
</evidence>
<evidence type="ECO:0000256" key="5">
    <source>
        <dbReference type="ARBA" id="ARBA00022827"/>
    </source>
</evidence>
<feature type="domain" description="FAD-binding" evidence="8">
    <location>
        <begin position="9"/>
        <end position="318"/>
    </location>
</feature>
<dbReference type="NCBIfam" id="TIGR01988">
    <property type="entry name" value="Ubi-OHases"/>
    <property type="match status" value="1"/>
</dbReference>
<dbReference type="Pfam" id="PF01494">
    <property type="entry name" value="FAD_binding_3"/>
    <property type="match status" value="1"/>
</dbReference>
<comment type="cofactor">
    <cofactor evidence="1">
        <name>FAD</name>
        <dbReference type="ChEBI" id="CHEBI:57692"/>
    </cofactor>
</comment>
<evidence type="ECO:0000256" key="2">
    <source>
        <dbReference type="ARBA" id="ARBA00004749"/>
    </source>
</evidence>
<dbReference type="OrthoDB" id="9796623at2"/>
<keyword evidence="10" id="KW-1185">Reference proteome</keyword>
<name>A0A419R1T8_9SPHN</name>
<evidence type="ECO:0000313" key="9">
    <source>
        <dbReference type="EMBL" id="RJX67881.1"/>
    </source>
</evidence>
<sequence length="412" mass="44310">MSHETLDNIIIVGAGPAGLALARSLADAPVRITLLEYQSEESIVDPAPDGREIALTLRSQRILNDLGVWPLIPKEEIHPLRGARVRDGRSSFAMAIDPVGRDSDNLGNLVPNHAIRRALYQSVTGQARLDLRTEQRVIGAAVTEGGAEVRLASGETLRGAMVVAADSRFSAVRGMLGIGARIHKTERTMICMRVRHSDDPLGGKALEWFDHGRTVALLPLGLGLTSFVLTLPDAKAADFLAWPEACRESYAKAILVGELGDIEAVEQPFAYPLTMTFSERFVRPRAALVGDAAVGMHPVTAHGFNFGLAGAWELGRVLRGGMPRYARLVRYAIEQQMATLPLYEATRHLVGLYTDDTPFARPVRKAVLRLGASKPVSGALALLLSGNRRLGIPARSAGLPSLPPGPLSRLSG</sequence>
<organism evidence="9 10">
    <name type="scientific">Tsuneonella suprasediminis</name>
    <dbReference type="NCBI Taxonomy" id="2306996"/>
    <lineage>
        <taxon>Bacteria</taxon>
        <taxon>Pseudomonadati</taxon>
        <taxon>Pseudomonadota</taxon>
        <taxon>Alphaproteobacteria</taxon>
        <taxon>Sphingomonadales</taxon>
        <taxon>Erythrobacteraceae</taxon>
        <taxon>Tsuneonella</taxon>
    </lineage>
</organism>
<accession>A0A419R1T8</accession>
<dbReference type="InterPro" id="IPR051205">
    <property type="entry name" value="UbiH/COQ6_monooxygenase"/>
</dbReference>
<dbReference type="GO" id="GO:0071949">
    <property type="term" value="F:FAD binding"/>
    <property type="evidence" value="ECO:0007669"/>
    <property type="project" value="InterPro"/>
</dbReference>
<dbReference type="GO" id="GO:0004497">
    <property type="term" value="F:monooxygenase activity"/>
    <property type="evidence" value="ECO:0007669"/>
    <property type="project" value="UniProtKB-KW"/>
</dbReference>
<protein>
    <submittedName>
        <fullName evidence="9">FAD-dependent hydroxylase</fullName>
    </submittedName>
</protein>
<dbReference type="SUPFAM" id="SSF51905">
    <property type="entry name" value="FAD/NAD(P)-binding domain"/>
    <property type="match status" value="1"/>
</dbReference>
<dbReference type="PANTHER" id="PTHR43876:SF25">
    <property type="entry name" value="MONOOXYGENASE NMA2164"/>
    <property type="match status" value="1"/>
</dbReference>
<dbReference type="AlphaFoldDB" id="A0A419R1T8"/>
<evidence type="ECO:0000313" key="10">
    <source>
        <dbReference type="Proteomes" id="UP000284322"/>
    </source>
</evidence>
<dbReference type="InterPro" id="IPR036188">
    <property type="entry name" value="FAD/NAD-bd_sf"/>
</dbReference>
<dbReference type="UniPathway" id="UPA00232"/>
<dbReference type="Gene3D" id="3.50.50.60">
    <property type="entry name" value="FAD/NAD(P)-binding domain"/>
    <property type="match status" value="2"/>
</dbReference>
<evidence type="ECO:0000256" key="3">
    <source>
        <dbReference type="ARBA" id="ARBA00005349"/>
    </source>
</evidence>
<dbReference type="EMBL" id="RAHJ01000018">
    <property type="protein sequence ID" value="RJX67881.1"/>
    <property type="molecule type" value="Genomic_DNA"/>
</dbReference>
<dbReference type="InterPro" id="IPR002938">
    <property type="entry name" value="FAD-bd"/>
</dbReference>
<comment type="pathway">
    <text evidence="2">Cofactor biosynthesis; ubiquinone biosynthesis.</text>
</comment>
<keyword evidence="5" id="KW-0274">FAD</keyword>
<dbReference type="PANTHER" id="PTHR43876">
    <property type="entry name" value="UBIQUINONE BIOSYNTHESIS MONOOXYGENASE COQ6, MITOCHONDRIAL"/>
    <property type="match status" value="1"/>
</dbReference>
<proteinExistence type="inferred from homology"/>
<dbReference type="Proteomes" id="UP000284322">
    <property type="component" value="Unassembled WGS sequence"/>
</dbReference>
<evidence type="ECO:0000256" key="6">
    <source>
        <dbReference type="ARBA" id="ARBA00023002"/>
    </source>
</evidence>
<keyword evidence="4" id="KW-0285">Flavoprotein</keyword>
<evidence type="ECO:0000259" key="8">
    <source>
        <dbReference type="Pfam" id="PF01494"/>
    </source>
</evidence>
<dbReference type="InterPro" id="IPR010971">
    <property type="entry name" value="UbiH/COQ6"/>
</dbReference>
<keyword evidence="6" id="KW-0560">Oxidoreductase</keyword>
<evidence type="ECO:0000256" key="1">
    <source>
        <dbReference type="ARBA" id="ARBA00001974"/>
    </source>
</evidence>
<gene>
    <name evidence="9" type="ORF">D6858_07940</name>
</gene>
<evidence type="ECO:0000256" key="4">
    <source>
        <dbReference type="ARBA" id="ARBA00022630"/>
    </source>
</evidence>